<accession>A0A6N4QH01</accession>
<gene>
    <name evidence="3" type="ORF">EHQ83_07535</name>
</gene>
<evidence type="ECO:0000259" key="1">
    <source>
        <dbReference type="Pfam" id="PF07603"/>
    </source>
</evidence>
<dbReference type="Proteomes" id="UP000297613">
    <property type="component" value="Unassembled WGS sequence"/>
</dbReference>
<sequence length="988" mass="104232">MLGVFQMGHNYINQKSRFRLAEFLMGNIFRKISYTLSFCLLLFSCGTGTSSATPAALYNAFLTLLRVPTITTAPGETPATNFSFSFSPGQSVDLNGGTQGGSGTGIVIDPSGNGAATGISINGNGIPQIIFVNNAQGNPNGVDINGDGILDYYLCAGANGTIILKTGPNCTGNTVTIYPGFGYDENGDGVVDNPILALIGNDTNPPISSVYPPPGIYGGAQTVTVTCSDNLAPGNLVYTIDGTVPAFSPLVGYVKNPTKAIFTIGSFGEGTYTVQYRCRDLAGNLESVQSAVYEVNHNLPNVTVDSGATTSYVSAMNGAVNSISIFWKSNQSGTFSIRANGTGCSNGGILSSGSVSANVPNTFTVAATSLSVGNNSIFICVTAGFTGQASLTIVRDDTAPTITADPGAGNYGKELSVSLKCNDNSGAACSVVAYTIDGTNPLISGSLGTVIAGSTYSSSSVTAIPISILNGTLNRNIKFLARDSAGNLSPVQSAIYSVDTSLPTLNLISSTPAPYYGSVVIDNSTVPRFTWEVSGNKVSYTLLKKKTSACSECTTAGVADCPVGKFKDTSARLYSNAGDCNCNNGISLLGSNSNASGSLGTSNPINVVSDIDPLNFALGKNTLMICVANAQANYGPQYASREVLVWKDLDSPQATNISPNLNAHNVKPDPGNIVITFSEPMQNITPILKMQYFNGTGWIDFSFDAASGAIPNFSWNIGPGEPHNILTISLPWIRFPENAYMRWEIDKNSLKDISSNSVQSNDVSGQLAGTFLTGSYFSTRDVAFKPALVKTGQIRCMQQNGWIDAADCKNNGSDLLDGTPREGQDGYFQNGLSFLQTTLTNAVYSTNTSTKDERTTLVWQDAYSDATLNINSALTYCANLNRMNPTVPAPAPPAPPTFDGYANRTNWRLPSVEELETIVAYEGGHLLSFNASCTGLGTENDFWSSSFFTSNLKNAWYVNFCERNVYFELTSSGKKVRCVSGSIPNAVP</sequence>
<dbReference type="AlphaFoldDB" id="A0A6N4QH01"/>
<feature type="domain" description="Lcl C-terminal" evidence="1">
    <location>
        <begin position="850"/>
        <end position="979"/>
    </location>
</feature>
<dbReference type="PANTHER" id="PTHR35812">
    <property type="entry name" value="LIPOPROTEIN"/>
    <property type="match status" value="1"/>
</dbReference>
<feature type="domain" description="GH29D-like beta-sandwich" evidence="2">
    <location>
        <begin position="212"/>
        <end position="289"/>
    </location>
</feature>
<dbReference type="PANTHER" id="PTHR35812:SF1">
    <property type="entry name" value="LIPOPROTEIN"/>
    <property type="match status" value="1"/>
</dbReference>
<comment type="caution">
    <text evidence="3">The sequence shown here is derived from an EMBL/GenBank/DDBJ whole genome shotgun (WGS) entry which is preliminary data.</text>
</comment>
<dbReference type="InterPro" id="IPR059177">
    <property type="entry name" value="GH29D-like_dom"/>
</dbReference>
<evidence type="ECO:0000259" key="2">
    <source>
        <dbReference type="Pfam" id="PF13290"/>
    </source>
</evidence>
<dbReference type="Pfam" id="PF07603">
    <property type="entry name" value="Lcl_C"/>
    <property type="match status" value="1"/>
</dbReference>
<reference evidence="3 4" key="1">
    <citation type="journal article" date="2019" name="PLoS Negl. Trop. Dis.">
        <title>Revisiting the worldwide diversity of Leptospira species in the environment.</title>
        <authorList>
            <person name="Vincent A.T."/>
            <person name="Schiettekatte O."/>
            <person name="Bourhy P."/>
            <person name="Veyrier F.J."/>
            <person name="Picardeau M."/>
        </authorList>
    </citation>
    <scope>NUCLEOTIDE SEQUENCE [LARGE SCALE GENOMIC DNA]</scope>
    <source>
        <strain evidence="3 4">201702445</strain>
    </source>
</reference>
<name>A0A6N4QH01_9LEPT</name>
<proteinExistence type="predicted"/>
<dbReference type="InterPro" id="IPR011460">
    <property type="entry name" value="Lcl_C"/>
</dbReference>
<organism evidence="3 4">
    <name type="scientific">Leptospira yasudae</name>
    <dbReference type="NCBI Taxonomy" id="2202201"/>
    <lineage>
        <taxon>Bacteria</taxon>
        <taxon>Pseudomonadati</taxon>
        <taxon>Spirochaetota</taxon>
        <taxon>Spirochaetia</taxon>
        <taxon>Leptospirales</taxon>
        <taxon>Leptospiraceae</taxon>
        <taxon>Leptospira</taxon>
    </lineage>
</organism>
<dbReference type="EMBL" id="RQGM01000028">
    <property type="protein sequence ID" value="TGL85691.1"/>
    <property type="molecule type" value="Genomic_DNA"/>
</dbReference>
<protein>
    <submittedName>
        <fullName evidence="3">DUF1566 domain-containing protein</fullName>
    </submittedName>
</protein>
<dbReference type="Pfam" id="PF13290">
    <property type="entry name" value="CHB_HEX_C_1"/>
    <property type="match status" value="2"/>
</dbReference>
<feature type="domain" description="GH29D-like beta-sandwich" evidence="2">
    <location>
        <begin position="406"/>
        <end position="492"/>
    </location>
</feature>
<evidence type="ECO:0000313" key="4">
    <source>
        <dbReference type="Proteomes" id="UP000297613"/>
    </source>
</evidence>
<evidence type="ECO:0000313" key="3">
    <source>
        <dbReference type="EMBL" id="TGL85691.1"/>
    </source>
</evidence>